<name>A0A226HPZ5_9FLAO</name>
<organism evidence="1 2">
    <name type="scientific">Flavobacterium hercynium</name>
    <dbReference type="NCBI Taxonomy" id="387094"/>
    <lineage>
        <taxon>Bacteria</taxon>
        <taxon>Pseudomonadati</taxon>
        <taxon>Bacteroidota</taxon>
        <taxon>Flavobacteriia</taxon>
        <taxon>Flavobacteriales</taxon>
        <taxon>Flavobacteriaceae</taxon>
        <taxon>Flavobacterium</taxon>
    </lineage>
</organism>
<evidence type="ECO:0000313" key="1">
    <source>
        <dbReference type="EMBL" id="OXA96347.1"/>
    </source>
</evidence>
<keyword evidence="2" id="KW-1185">Reference proteome</keyword>
<protein>
    <submittedName>
        <fullName evidence="1">Uncharacterized protein</fullName>
    </submittedName>
</protein>
<dbReference type="EMBL" id="MUGW01000002">
    <property type="protein sequence ID" value="OXA96347.1"/>
    <property type="molecule type" value="Genomic_DNA"/>
</dbReference>
<evidence type="ECO:0000313" key="2">
    <source>
        <dbReference type="Proteomes" id="UP000198345"/>
    </source>
</evidence>
<dbReference type="Proteomes" id="UP000198345">
    <property type="component" value="Unassembled WGS sequence"/>
</dbReference>
<proteinExistence type="predicted"/>
<reference evidence="1 2" key="1">
    <citation type="submission" date="2016-11" db="EMBL/GenBank/DDBJ databases">
        <title>Whole genomes of Flavobacteriaceae.</title>
        <authorList>
            <person name="Stine C."/>
            <person name="Li C."/>
            <person name="Tadesse D."/>
        </authorList>
    </citation>
    <scope>NUCLEOTIDE SEQUENCE [LARGE SCALE GENOMIC DNA]</scope>
    <source>
        <strain evidence="1 2">DSM 18292</strain>
    </source>
</reference>
<accession>A0A226HPZ5</accession>
<comment type="caution">
    <text evidence="1">The sequence shown here is derived from an EMBL/GenBank/DDBJ whole genome shotgun (WGS) entry which is preliminary data.</text>
</comment>
<dbReference type="AlphaFoldDB" id="A0A226HPZ5"/>
<gene>
    <name evidence="1" type="ORF">B0A66_00580</name>
</gene>
<dbReference type="OrthoDB" id="638356at2"/>
<sequence length="238" mass="27152">MLLFGAFITFSNISYSQDFHSSLQARNSHLWRGIEVASGLVFTGDLHLDGKYFYGGFWGGGSGDGVYKEFNNYAGFKKGRFNVELWDIYNFSPAATYNNTEFFNYNANETGRFLDFRSNYTISENFPLTLSWNAVLFGRDRNVQNTENKYSYFASAEYLLYEKETLKVKGRIGYSSALNSAGEKNNFFAHKSGLNEVSLIVSKEIPIMGFELPIGIWAMWNPVDNHGYLQFSAEVYSF</sequence>